<dbReference type="InterPro" id="IPR052042">
    <property type="entry name" value="Tail_sheath_structural"/>
</dbReference>
<dbReference type="EMBL" id="QMFY01000003">
    <property type="protein sequence ID" value="RAW01891.1"/>
    <property type="molecule type" value="Genomic_DNA"/>
</dbReference>
<keyword evidence="5" id="KW-1185">Reference proteome</keyword>
<protein>
    <submittedName>
        <fullName evidence="4">Phage tail protein</fullName>
    </submittedName>
</protein>
<comment type="similarity">
    <text evidence="1">Belongs to the myoviridae tail sheath protein family.</text>
</comment>
<feature type="domain" description="Tail sheath protein subtilisin-like" evidence="2">
    <location>
        <begin position="404"/>
        <end position="486"/>
    </location>
</feature>
<dbReference type="OrthoDB" id="9767864at2"/>
<dbReference type="Pfam" id="PF04984">
    <property type="entry name" value="Phage_sheath_1"/>
    <property type="match status" value="1"/>
</dbReference>
<feature type="domain" description="Tail sheath protein C-terminal" evidence="3">
    <location>
        <begin position="491"/>
        <end position="595"/>
    </location>
</feature>
<reference evidence="4 5" key="1">
    <citation type="submission" date="2018-06" db="EMBL/GenBank/DDBJ databases">
        <title>Chryseolinea flavus sp. nov., a member of the phylum Bacteroidetes isolated from soil.</title>
        <authorList>
            <person name="Li Y."/>
            <person name="Wang J."/>
        </authorList>
    </citation>
    <scope>NUCLEOTIDE SEQUENCE [LARGE SCALE GENOMIC DNA]</scope>
    <source>
        <strain evidence="4 5">SDU1-6</strain>
    </source>
</reference>
<dbReference type="InterPro" id="IPR020287">
    <property type="entry name" value="Tail_sheath_C"/>
</dbReference>
<proteinExistence type="inferred from homology"/>
<accession>A0A364Y6A9</accession>
<dbReference type="AlphaFoldDB" id="A0A364Y6A9"/>
<evidence type="ECO:0000259" key="2">
    <source>
        <dbReference type="Pfam" id="PF04984"/>
    </source>
</evidence>
<comment type="caution">
    <text evidence="4">The sequence shown here is derived from an EMBL/GenBank/DDBJ whole genome shotgun (WGS) entry which is preliminary data.</text>
</comment>
<evidence type="ECO:0000256" key="1">
    <source>
        <dbReference type="ARBA" id="ARBA00008005"/>
    </source>
</evidence>
<gene>
    <name evidence="4" type="ORF">DQQ10_08020</name>
</gene>
<dbReference type="PANTHER" id="PTHR35861:SF1">
    <property type="entry name" value="PHAGE TAIL SHEATH PROTEIN"/>
    <property type="match status" value="1"/>
</dbReference>
<evidence type="ECO:0000259" key="3">
    <source>
        <dbReference type="Pfam" id="PF17482"/>
    </source>
</evidence>
<dbReference type="PANTHER" id="PTHR35861">
    <property type="match status" value="1"/>
</dbReference>
<evidence type="ECO:0000313" key="5">
    <source>
        <dbReference type="Proteomes" id="UP000251889"/>
    </source>
</evidence>
<sequence>MYDAIRLFYANGGGKCYIISIGAYDANGNMTRTDFEDGLEELKKKDEPTLILFPDAVKLTTETDLYELQKQALSQCNELQDRFGIFDTYYDGVDKATFDASIENLRSNIGVNNLKYGAVYAPWIKSQLPRDFTYADFHDKLTKLGAPIKLSSITSTTDAAIKGLIEDYDFLLTDRKRINDNIEVYVGNVTGDVTNLPGNLALVLKNYEGDLNDFKLEVNVPVPVLADVQTAYQALIDRAYELIELLDTLLETTNIVTEDLNNDVFSKVTSFAANPAFTTLVTLDNTIDSASGYIGTNTNYTRKSDTTLLADITIVSAWVNTALRLALNVAATDPLLFHHNVSPATLTTQQRIDNMSLSEPAITKALLAAFEVLKTTVDSVNNAIKTKEDSLYNAYLIYKNIRDYVNKELTLLPPSGAVAGIYAYVDANRGVWKAPANVSLANVLAPSIGLTDKDQETLNIDVNSGKSVNAIRYFTGKGNLVWGARTLAGNDNEWRYVSVRRFFNMVEESVKKSTSWAVFEPNDAGTWIKVKGMIDNFLALQWRNGALQGAKPAEAYYVKIGLGETMTSLDILEGRMNVEIGMAVVRPAEFIVLTFSHMLATS</sequence>
<dbReference type="Gene3D" id="3.40.50.11780">
    <property type="match status" value="2"/>
</dbReference>
<evidence type="ECO:0000313" key="4">
    <source>
        <dbReference type="EMBL" id="RAW01891.1"/>
    </source>
</evidence>
<name>A0A364Y6A9_9BACT</name>
<dbReference type="Pfam" id="PF17482">
    <property type="entry name" value="Phage_sheath_1C"/>
    <property type="match status" value="1"/>
</dbReference>
<dbReference type="Proteomes" id="UP000251889">
    <property type="component" value="Unassembled WGS sequence"/>
</dbReference>
<dbReference type="InterPro" id="IPR035089">
    <property type="entry name" value="Phage_sheath_subtilisin"/>
</dbReference>
<organism evidence="4 5">
    <name type="scientific">Pseudochryseolinea flava</name>
    <dbReference type="NCBI Taxonomy" id="2059302"/>
    <lineage>
        <taxon>Bacteria</taxon>
        <taxon>Pseudomonadati</taxon>
        <taxon>Bacteroidota</taxon>
        <taxon>Cytophagia</taxon>
        <taxon>Cytophagales</taxon>
        <taxon>Fulvivirgaceae</taxon>
        <taxon>Pseudochryseolinea</taxon>
    </lineage>
</organism>